<keyword evidence="2" id="KW-0378">Hydrolase</keyword>
<accession>A0A965LKW5</accession>
<dbReference type="CDD" id="cd01832">
    <property type="entry name" value="SGNH_hydrolase_like_1"/>
    <property type="match status" value="1"/>
</dbReference>
<dbReference type="GO" id="GO:0016788">
    <property type="term" value="F:hydrolase activity, acting on ester bonds"/>
    <property type="evidence" value="ECO:0007669"/>
    <property type="project" value="UniProtKB-ARBA"/>
</dbReference>
<protein>
    <submittedName>
        <fullName evidence="2">SGNH/GDSL hydrolase family protein</fullName>
    </submittedName>
</protein>
<dbReference type="PANTHER" id="PTHR30383">
    <property type="entry name" value="THIOESTERASE 1/PROTEASE 1/LYSOPHOSPHOLIPASE L1"/>
    <property type="match status" value="1"/>
</dbReference>
<sequence length="288" mass="32726">MNRILEERENLIKPQPVSHKLQRKIFNLRHNSNIRVLALGDSSVFGVGDTAVDGKADGPGWAGRIKHDLDSKNYLNLGKNGARAATVANEQVLAADYFEPDLTLICVGTNDVVRGNFSPKQIGQSLVKTIDYLNERGSVVVLLGLPDSTQVAYAPKRFKRVLRERISVLNDVLSDAALQRDAVFISGKNYKTLLQRDMWHVDRMHPSSRGYQAIATWVREALGLPLRASQSLETKTERTRKDEMQWLLVNGSIWLFKRCFDLFPVMIYLMIFGLRKLEKQRIKGWHIL</sequence>
<name>A0A965LKW5_9PROT</name>
<gene>
    <name evidence="2" type="ORF">EBT44_02800</name>
</gene>
<dbReference type="Proteomes" id="UP000740727">
    <property type="component" value="Unassembled WGS sequence"/>
</dbReference>
<reference evidence="2" key="1">
    <citation type="submission" date="2018-10" db="EMBL/GenBank/DDBJ databases">
        <title>Iterative Subtractive Binning of Freshwater Chronoseries Metagenomes Recovers Nearly Complete Genomes from over Four Hundred Novel Species.</title>
        <authorList>
            <person name="Rodriguez-R L.M."/>
            <person name="Tsementzi D."/>
            <person name="Luo C."/>
            <person name="Konstantinidis K.T."/>
        </authorList>
    </citation>
    <scope>NUCLEOTIDE SEQUENCE</scope>
    <source>
        <strain evidence="2">WB5_2A_028</strain>
    </source>
</reference>
<dbReference type="InterPro" id="IPR013830">
    <property type="entry name" value="SGNH_hydro"/>
</dbReference>
<dbReference type="Pfam" id="PF13472">
    <property type="entry name" value="Lipase_GDSL_2"/>
    <property type="match status" value="1"/>
</dbReference>
<dbReference type="AlphaFoldDB" id="A0A965LKW5"/>
<dbReference type="InterPro" id="IPR051532">
    <property type="entry name" value="Ester_Hydrolysis_Enzymes"/>
</dbReference>
<evidence type="ECO:0000313" key="2">
    <source>
        <dbReference type="EMBL" id="NBR93760.1"/>
    </source>
</evidence>
<proteinExistence type="predicted"/>
<dbReference type="InterPro" id="IPR036514">
    <property type="entry name" value="SGNH_hydro_sf"/>
</dbReference>
<feature type="domain" description="SGNH hydrolase-type esterase" evidence="1">
    <location>
        <begin position="38"/>
        <end position="213"/>
    </location>
</feature>
<dbReference type="SUPFAM" id="SSF52266">
    <property type="entry name" value="SGNH hydrolase"/>
    <property type="match status" value="1"/>
</dbReference>
<dbReference type="Gene3D" id="3.40.50.1110">
    <property type="entry name" value="SGNH hydrolase"/>
    <property type="match status" value="1"/>
</dbReference>
<comment type="caution">
    <text evidence="2">The sequence shown here is derived from an EMBL/GenBank/DDBJ whole genome shotgun (WGS) entry which is preliminary data.</text>
</comment>
<evidence type="ECO:0000259" key="1">
    <source>
        <dbReference type="Pfam" id="PF13472"/>
    </source>
</evidence>
<dbReference type="EMBL" id="RFXN01000023">
    <property type="protein sequence ID" value="NBR93760.1"/>
    <property type="molecule type" value="Genomic_DNA"/>
</dbReference>
<organism evidence="2 3">
    <name type="scientific">Candidatus Fonsibacter lacus</name>
    <dbReference type="NCBI Taxonomy" id="2576439"/>
    <lineage>
        <taxon>Bacteria</taxon>
        <taxon>Pseudomonadati</taxon>
        <taxon>Pseudomonadota</taxon>
        <taxon>Alphaproteobacteria</taxon>
        <taxon>Candidatus Pelagibacterales</taxon>
        <taxon>Candidatus Pelagibacterales incertae sedis</taxon>
        <taxon>Candidatus Fonsibacter</taxon>
    </lineage>
</organism>
<evidence type="ECO:0000313" key="3">
    <source>
        <dbReference type="Proteomes" id="UP000740727"/>
    </source>
</evidence>